<sequence length="80" mass="9200">MGISLEEFIVIREAENKRQPWDRFKHGLGLTYESAGRGYPTDEMARNVAFIPRNPKFIPNEFRVTARRQLIGTQECTGST</sequence>
<evidence type="ECO:0000313" key="2">
    <source>
        <dbReference type="Proteomes" id="UP000261875"/>
    </source>
</evidence>
<dbReference type="AlphaFoldDB" id="A0A2U8I2R4"/>
<organism evidence="1 2">
    <name type="scientific">Candidatus Fukatsuia symbiotica</name>
    <dbReference type="NCBI Taxonomy" id="1878942"/>
    <lineage>
        <taxon>Bacteria</taxon>
        <taxon>Pseudomonadati</taxon>
        <taxon>Pseudomonadota</taxon>
        <taxon>Gammaproteobacteria</taxon>
        <taxon>Enterobacterales</taxon>
        <taxon>Yersiniaceae</taxon>
        <taxon>Candidatus Fukatsuia</taxon>
    </lineage>
</organism>
<dbReference type="EMBL" id="CP021659">
    <property type="protein sequence ID" value="AWK13402.1"/>
    <property type="molecule type" value="Genomic_DNA"/>
</dbReference>
<dbReference type="KEGG" id="fsm:CCS41_01060"/>
<gene>
    <name evidence="1" type="ORF">CCS41_01060</name>
</gene>
<protein>
    <submittedName>
        <fullName evidence="1">Uncharacterized protein</fullName>
    </submittedName>
</protein>
<proteinExistence type="predicted"/>
<accession>A0A2U8I2R4</accession>
<keyword evidence="2" id="KW-1185">Reference proteome</keyword>
<name>A0A2U8I2R4_9GAMM</name>
<reference evidence="1 2" key="1">
    <citation type="submission" date="2017-05" db="EMBL/GenBank/DDBJ databases">
        <title>Genome sequence of Candidatus Fukatsuia symbiotica and Candidatus Hamiltonella defensa from Acyrthosiphon pisum strain 5D.</title>
        <authorList>
            <person name="Patel V.A."/>
            <person name="Chevignon G."/>
            <person name="Russell J.A."/>
            <person name="Oliver K.M."/>
        </authorList>
    </citation>
    <scope>NUCLEOTIDE SEQUENCE [LARGE SCALE GENOMIC DNA]</scope>
    <source>
        <strain evidence="1 2">5D</strain>
    </source>
</reference>
<dbReference type="Proteomes" id="UP000261875">
    <property type="component" value="Chromosome"/>
</dbReference>
<evidence type="ECO:0000313" key="1">
    <source>
        <dbReference type="EMBL" id="AWK13402.1"/>
    </source>
</evidence>